<proteinExistence type="predicted"/>
<geneLocation type="plasmid" evidence="1">
    <name>pL289</name>
</geneLocation>
<accession>A0A1W6UUP6</accession>
<sequence>MAKITGKDLAYRLNNSVVDIPKGNAKSEKLRKYLTTGLSIAGLVAGSIGYMNTHDTKEVESAIPSSKVSRVQHKEDFVNAMLIMQDETKQLKGNNFRKITDWDSAKMAYRDSRVKPVLINGLMPGVEAVYITNPDEMTMNFDTAFDNFEKQIEHEFSQDPEVVAKVQEHHLEKFPSQIAQYVEHTIKANQTRSVAELPLKTQDKPIYIGVSHLANMKVPLADQDGLGYEQYSGDLVDQGLVSEVNLQERLEISATYSLLQEIGYNFALNSPGAFNNANFSHLFTSDHIDYQQAREMHYDLYSGFSQRLTIASIIDAVALTTAAKELNDSAWESLKLDALSIRNTGLPNTKHTSIHDLAESTSFLIKPVISFLDEYRNNPQAYPAFEQATDDLFSSTIFYTNVLSETMQHGDSIHSKLMIGLNPKKVIAELEGSLSSNIKHSLTNDATRRAIADSALEIESRYKTGLEM</sequence>
<reference evidence="1" key="1">
    <citation type="submission" date="2016-10" db="EMBL/GenBank/DDBJ databases">
        <title>The High Quality Genome of Vibrio alginolyticus K01M1.</title>
        <authorList>
            <person name="Wendling C."/>
            <person name="Chibani C.M."/>
            <person name="Hertel R."/>
            <person name="Sproer C."/>
            <person name="Bunk B."/>
            <person name="Overmann J."/>
            <person name="Roth O."/>
            <person name="Liesegang H."/>
        </authorList>
    </citation>
    <scope>NUCLEOTIDE SEQUENCE</scope>
    <source>
        <strain evidence="1">K05K4</strain>
        <plasmid evidence="1">pL289</plasmid>
    </source>
</reference>
<gene>
    <name evidence="1" type="ORF">K05K4_49230</name>
</gene>
<dbReference type="AlphaFoldDB" id="A0A1W6UUP6"/>
<protein>
    <submittedName>
        <fullName evidence="1">Uncharacterized protein</fullName>
    </submittedName>
</protein>
<dbReference type="EMBL" id="CP017904">
    <property type="protein sequence ID" value="ARP21632.1"/>
    <property type="molecule type" value="Genomic_DNA"/>
</dbReference>
<evidence type="ECO:0000313" key="1">
    <source>
        <dbReference type="EMBL" id="ARP21632.1"/>
    </source>
</evidence>
<dbReference type="RefSeq" id="WP_025767321.1">
    <property type="nucleotide sequence ID" value="NZ_CP017893.1"/>
</dbReference>
<name>A0A1W6UUP6_VIBAL</name>
<keyword evidence="1" id="KW-0614">Plasmid</keyword>
<organism evidence="1">
    <name type="scientific">Vibrio alginolyticus</name>
    <dbReference type="NCBI Taxonomy" id="663"/>
    <lineage>
        <taxon>Bacteria</taxon>
        <taxon>Pseudomonadati</taxon>
        <taxon>Pseudomonadota</taxon>
        <taxon>Gammaproteobacteria</taxon>
        <taxon>Vibrionales</taxon>
        <taxon>Vibrionaceae</taxon>
        <taxon>Vibrio</taxon>
    </lineage>
</organism>